<protein>
    <recommendedName>
        <fullName evidence="5">Probable membrane transporter protein</fullName>
    </recommendedName>
</protein>
<feature type="transmembrane region" description="Helical" evidence="5">
    <location>
        <begin position="72"/>
        <end position="92"/>
    </location>
</feature>
<evidence type="ECO:0000256" key="3">
    <source>
        <dbReference type="ARBA" id="ARBA00022989"/>
    </source>
</evidence>
<evidence type="ECO:0000313" key="6">
    <source>
        <dbReference type="EMBL" id="VFJ15453.1"/>
    </source>
</evidence>
<feature type="transmembrane region" description="Helical" evidence="5">
    <location>
        <begin position="39"/>
        <end position="60"/>
    </location>
</feature>
<evidence type="ECO:0000256" key="1">
    <source>
        <dbReference type="ARBA" id="ARBA00004141"/>
    </source>
</evidence>
<evidence type="ECO:0000256" key="2">
    <source>
        <dbReference type="ARBA" id="ARBA00022692"/>
    </source>
</evidence>
<dbReference type="RefSeq" id="WP_134485416.1">
    <property type="nucleotide sequence ID" value="NZ_LR216287.1"/>
</dbReference>
<keyword evidence="4 5" id="KW-0472">Membrane</keyword>
<feature type="transmembrane region" description="Helical" evidence="5">
    <location>
        <begin position="214"/>
        <end position="233"/>
    </location>
</feature>
<accession>A0A484ICE8</accession>
<dbReference type="OrthoDB" id="57092at2157"/>
<keyword evidence="2 5" id="KW-0812">Transmembrane</keyword>
<feature type="transmembrane region" description="Helical" evidence="5">
    <location>
        <begin position="239"/>
        <end position="257"/>
    </location>
</feature>
<feature type="transmembrane region" description="Helical" evidence="5">
    <location>
        <begin position="7"/>
        <end position="27"/>
    </location>
</feature>
<evidence type="ECO:0000313" key="7">
    <source>
        <dbReference type="Proteomes" id="UP000294299"/>
    </source>
</evidence>
<keyword evidence="5" id="KW-1003">Cell membrane</keyword>
<dbReference type="PANTHER" id="PTHR43701:SF2">
    <property type="entry name" value="MEMBRANE TRANSPORTER PROTEIN YJNA-RELATED"/>
    <property type="match status" value="1"/>
</dbReference>
<comment type="similarity">
    <text evidence="5">Belongs to the 4-toluene sulfonate uptake permease (TSUP) (TC 2.A.102) family.</text>
</comment>
<dbReference type="KEGG" id="nfn:NFRAN_3135"/>
<sequence>MNELYIAFFVSLFAGTIGSMVGVGGGVINGPYLSFLNYIPSQVSATSLIAVVSTSLSSSIRYLRRGLIQVKIGLILSVFSIPGSIIGVNISNNFSMEQFRYLFGIILLCTAIYLLVRRKLYEDDHSASDSYSKPDLSDTPRIKIFFLIMLSFMAGIISSSFGVGGGIIFVPSLIMLMNFTVKTSTATSQFALIFTSLAGLIIFVMQGKPDYQMGFFLSMGGVIGGIIGSQLSFRINSLHILKLFSGLLVIVSLKLIYDGINLQD</sequence>
<dbReference type="Pfam" id="PF01925">
    <property type="entry name" value="TauE"/>
    <property type="match status" value="1"/>
</dbReference>
<evidence type="ECO:0000256" key="4">
    <source>
        <dbReference type="ARBA" id="ARBA00023136"/>
    </source>
</evidence>
<keyword evidence="3 5" id="KW-1133">Transmembrane helix</keyword>
<dbReference type="GO" id="GO:0005886">
    <property type="term" value="C:plasma membrane"/>
    <property type="evidence" value="ECO:0007669"/>
    <property type="project" value="UniProtKB-SubCell"/>
</dbReference>
<keyword evidence="7" id="KW-1185">Reference proteome</keyword>
<proteinExistence type="inferred from homology"/>
<dbReference type="InterPro" id="IPR002781">
    <property type="entry name" value="TM_pro_TauE-like"/>
</dbReference>
<dbReference type="PANTHER" id="PTHR43701">
    <property type="entry name" value="MEMBRANE TRANSPORTER PROTEIN MJ0441-RELATED"/>
    <property type="match status" value="1"/>
</dbReference>
<gene>
    <name evidence="6" type="ORF">NFRAN_3135</name>
</gene>
<feature type="transmembrane region" description="Helical" evidence="5">
    <location>
        <begin position="144"/>
        <end position="174"/>
    </location>
</feature>
<reference evidence="6 7" key="1">
    <citation type="submission" date="2019-02" db="EMBL/GenBank/DDBJ databases">
        <authorList>
            <person name="Lehtovirta-Morley E L."/>
        </authorList>
    </citation>
    <scope>NUCLEOTIDE SEQUENCE [LARGE SCALE GENOMIC DNA]</scope>
    <source>
        <strain evidence="6">NFRAN1</strain>
    </source>
</reference>
<name>A0A484ICE8_9ARCH</name>
<feature type="transmembrane region" description="Helical" evidence="5">
    <location>
        <begin position="98"/>
        <end position="116"/>
    </location>
</feature>
<organism evidence="6 7">
    <name type="scientific">Candidatus Nitrosocosmicus franklandianus</name>
    <dbReference type="NCBI Taxonomy" id="1798806"/>
    <lineage>
        <taxon>Archaea</taxon>
        <taxon>Nitrososphaerota</taxon>
        <taxon>Nitrososphaeria</taxon>
        <taxon>Nitrososphaerales</taxon>
        <taxon>Nitrososphaeraceae</taxon>
        <taxon>Candidatus Nitrosocosmicus</taxon>
    </lineage>
</organism>
<dbReference type="InterPro" id="IPR051598">
    <property type="entry name" value="TSUP/Inactive_protease-like"/>
</dbReference>
<feature type="transmembrane region" description="Helical" evidence="5">
    <location>
        <begin position="186"/>
        <end position="205"/>
    </location>
</feature>
<dbReference type="EMBL" id="LR216287">
    <property type="protein sequence ID" value="VFJ15453.1"/>
    <property type="molecule type" value="Genomic_DNA"/>
</dbReference>
<dbReference type="AlphaFoldDB" id="A0A484ICE8"/>
<evidence type="ECO:0000256" key="5">
    <source>
        <dbReference type="RuleBase" id="RU363041"/>
    </source>
</evidence>
<comment type="subcellular location">
    <subcellularLocation>
        <location evidence="5">Cell membrane</location>
        <topology evidence="5">Multi-pass membrane protein</topology>
    </subcellularLocation>
    <subcellularLocation>
        <location evidence="1">Membrane</location>
        <topology evidence="1">Multi-pass membrane protein</topology>
    </subcellularLocation>
</comment>
<dbReference type="GeneID" id="39422228"/>
<dbReference type="Proteomes" id="UP000294299">
    <property type="component" value="Chromosome NFRAN"/>
</dbReference>